<dbReference type="Pfam" id="PF01400">
    <property type="entry name" value="Astacin"/>
    <property type="match status" value="1"/>
</dbReference>
<keyword evidence="1 2" id="KW-0645">Protease</keyword>
<feature type="active site" evidence="1">
    <location>
        <position position="69"/>
    </location>
</feature>
<dbReference type="PRINTS" id="PR00480">
    <property type="entry name" value="ASTACIN"/>
</dbReference>
<evidence type="ECO:0000313" key="4">
    <source>
        <dbReference type="Proteomes" id="UP000695022"/>
    </source>
</evidence>
<feature type="binding site" evidence="1">
    <location>
        <position position="68"/>
    </location>
    <ligand>
        <name>Zn(2+)</name>
        <dbReference type="ChEBI" id="CHEBI:29105"/>
        <note>catalytic</note>
    </ligand>
</feature>
<proteinExistence type="predicted"/>
<comment type="caution">
    <text evidence="1">Lacks conserved residue(s) required for the propagation of feature annotation.</text>
</comment>
<dbReference type="RefSeq" id="XP_014674941.1">
    <property type="nucleotide sequence ID" value="XM_014819455.1"/>
</dbReference>
<dbReference type="PROSITE" id="PS51864">
    <property type="entry name" value="ASTACIN"/>
    <property type="match status" value="1"/>
</dbReference>
<dbReference type="SUPFAM" id="SSF55486">
    <property type="entry name" value="Metalloproteases ('zincins'), catalytic domain"/>
    <property type="match status" value="1"/>
</dbReference>
<dbReference type="Proteomes" id="UP000695022">
    <property type="component" value="Unplaced"/>
</dbReference>
<dbReference type="PANTHER" id="PTHR10127:SF814">
    <property type="entry name" value="MEPRIN A SUBUNIT BETA"/>
    <property type="match status" value="1"/>
</dbReference>
<dbReference type="InterPro" id="IPR006026">
    <property type="entry name" value="Peptidase_Metallo"/>
</dbReference>
<evidence type="ECO:0000259" key="3">
    <source>
        <dbReference type="PROSITE" id="PS51864"/>
    </source>
</evidence>
<dbReference type="SMART" id="SM00235">
    <property type="entry name" value="ZnMc"/>
    <property type="match status" value="1"/>
</dbReference>
<sequence length="174" mass="19940">MGTLTVLNCLGYTGAFSLYSRARRLFQHELLAEIGRVLRCFSNVGRTGGAQELGLTSYCINRYGSIIHEFLHALGFHHQHSTHDRDNWVEIIWDNIEPGFEHNFKKYDVATVTQFSEMYDYYSIMHYSAYAFTSNGKPTIKPLQEIGYEIGQRDGFSYTDIAKLNAMYGCRIPA</sequence>
<dbReference type="InterPro" id="IPR001506">
    <property type="entry name" value="Peptidase_M12A"/>
</dbReference>
<keyword evidence="4" id="KW-1185">Reference proteome</keyword>
<reference evidence="5" key="1">
    <citation type="submission" date="2025-08" db="UniProtKB">
        <authorList>
            <consortium name="RefSeq"/>
        </authorList>
    </citation>
    <scope>IDENTIFICATION</scope>
</reference>
<comment type="cofactor">
    <cofactor evidence="1 2">
        <name>Zn(2+)</name>
        <dbReference type="ChEBI" id="CHEBI:29105"/>
    </cofactor>
    <text evidence="1 2">Binds 1 zinc ion per subunit.</text>
</comment>
<dbReference type="Gene3D" id="3.40.390.10">
    <property type="entry name" value="Collagenase (Catalytic Domain)"/>
    <property type="match status" value="1"/>
</dbReference>
<feature type="domain" description="Peptidase M12A" evidence="3">
    <location>
        <begin position="1"/>
        <end position="171"/>
    </location>
</feature>
<keyword evidence="1 2" id="KW-0479">Metal-binding</keyword>
<keyword evidence="1 2" id="KW-0378">Hydrolase</keyword>
<dbReference type="InterPro" id="IPR034035">
    <property type="entry name" value="Astacin-like_dom"/>
</dbReference>
<feature type="binding site" evidence="1">
    <location>
        <position position="78"/>
    </location>
    <ligand>
        <name>Zn(2+)</name>
        <dbReference type="ChEBI" id="CHEBI:29105"/>
        <note>catalytic</note>
    </ligand>
</feature>
<organism evidence="4 5">
    <name type="scientific">Priapulus caudatus</name>
    <name type="common">Priapulid worm</name>
    <dbReference type="NCBI Taxonomy" id="37621"/>
    <lineage>
        <taxon>Eukaryota</taxon>
        <taxon>Metazoa</taxon>
        <taxon>Ecdysozoa</taxon>
        <taxon>Scalidophora</taxon>
        <taxon>Priapulida</taxon>
        <taxon>Priapulimorpha</taxon>
        <taxon>Priapulimorphida</taxon>
        <taxon>Priapulidae</taxon>
        <taxon>Priapulus</taxon>
    </lineage>
</organism>
<keyword evidence="1 2" id="KW-0862">Zinc</keyword>
<evidence type="ECO:0000313" key="5">
    <source>
        <dbReference type="RefSeq" id="XP_014674941.1"/>
    </source>
</evidence>
<dbReference type="PANTHER" id="PTHR10127">
    <property type="entry name" value="DISCOIDIN, CUB, EGF, LAMININ , AND ZINC METALLOPROTEASE DOMAIN CONTAINING"/>
    <property type="match status" value="1"/>
</dbReference>
<dbReference type="CDD" id="cd04280">
    <property type="entry name" value="ZnMc_astacin_like"/>
    <property type="match status" value="1"/>
</dbReference>
<evidence type="ECO:0000256" key="2">
    <source>
        <dbReference type="RuleBase" id="RU361183"/>
    </source>
</evidence>
<protein>
    <recommendedName>
        <fullName evidence="2">Metalloendopeptidase</fullName>
        <ecNumber evidence="2">3.4.24.-</ecNumber>
    </recommendedName>
</protein>
<accession>A0ABM1ERX0</accession>
<feature type="binding site" evidence="1">
    <location>
        <position position="72"/>
    </location>
    <ligand>
        <name>Zn(2+)</name>
        <dbReference type="ChEBI" id="CHEBI:29105"/>
        <note>catalytic</note>
    </ligand>
</feature>
<evidence type="ECO:0000256" key="1">
    <source>
        <dbReference type="PROSITE-ProRule" id="PRU01211"/>
    </source>
</evidence>
<name>A0ABM1ERX0_PRICU</name>
<gene>
    <name evidence="5" type="primary">LOC106815032</name>
</gene>
<dbReference type="EC" id="3.4.24.-" evidence="2"/>
<dbReference type="GeneID" id="106815032"/>
<dbReference type="InterPro" id="IPR024079">
    <property type="entry name" value="MetalloPept_cat_dom_sf"/>
</dbReference>
<keyword evidence="1 2" id="KW-0482">Metalloprotease</keyword>